<dbReference type="AlphaFoldDB" id="A0AAV7NM74"/>
<gene>
    <name evidence="2" type="ORF">NDU88_004430</name>
</gene>
<comment type="caution">
    <text evidence="2">The sequence shown here is derived from an EMBL/GenBank/DDBJ whole genome shotgun (WGS) entry which is preliminary data.</text>
</comment>
<reference evidence="2" key="1">
    <citation type="journal article" date="2022" name="bioRxiv">
        <title>Sequencing and chromosome-scale assembly of the giantPleurodeles waltlgenome.</title>
        <authorList>
            <person name="Brown T."/>
            <person name="Elewa A."/>
            <person name="Iarovenko S."/>
            <person name="Subramanian E."/>
            <person name="Araus A.J."/>
            <person name="Petzold A."/>
            <person name="Susuki M."/>
            <person name="Suzuki K.-i.T."/>
            <person name="Hayashi T."/>
            <person name="Toyoda A."/>
            <person name="Oliveira C."/>
            <person name="Osipova E."/>
            <person name="Leigh N.D."/>
            <person name="Simon A."/>
            <person name="Yun M.H."/>
        </authorList>
    </citation>
    <scope>NUCLEOTIDE SEQUENCE</scope>
    <source>
        <strain evidence="2">20211129_DDA</strain>
        <tissue evidence="2">Liver</tissue>
    </source>
</reference>
<protein>
    <recommendedName>
        <fullName evidence="4">RNase H type-1 domain-containing protein</fullName>
    </recommendedName>
</protein>
<sequence length="106" mass="11520">MQGESSSSFMENCPETQKDLAFRVDLGEALVGVFDTNWGSAASLNAELEALKIAIRWGMPFMGRRYPTATATSFDGERVNINWPSASDLNPTGRTREPPHGSPQSG</sequence>
<feature type="compositionally biased region" description="Polar residues" evidence="1">
    <location>
        <begin position="82"/>
        <end position="93"/>
    </location>
</feature>
<evidence type="ECO:0000313" key="3">
    <source>
        <dbReference type="Proteomes" id="UP001066276"/>
    </source>
</evidence>
<evidence type="ECO:0008006" key="4">
    <source>
        <dbReference type="Google" id="ProtNLM"/>
    </source>
</evidence>
<dbReference type="Proteomes" id="UP001066276">
    <property type="component" value="Chromosome 8"/>
</dbReference>
<dbReference type="EMBL" id="JANPWB010000012">
    <property type="protein sequence ID" value="KAJ1116212.1"/>
    <property type="molecule type" value="Genomic_DNA"/>
</dbReference>
<keyword evidence="3" id="KW-1185">Reference proteome</keyword>
<evidence type="ECO:0000256" key="1">
    <source>
        <dbReference type="SAM" id="MobiDB-lite"/>
    </source>
</evidence>
<name>A0AAV7NM74_PLEWA</name>
<evidence type="ECO:0000313" key="2">
    <source>
        <dbReference type="EMBL" id="KAJ1116212.1"/>
    </source>
</evidence>
<accession>A0AAV7NM74</accession>
<organism evidence="2 3">
    <name type="scientific">Pleurodeles waltl</name>
    <name type="common">Iberian ribbed newt</name>
    <dbReference type="NCBI Taxonomy" id="8319"/>
    <lineage>
        <taxon>Eukaryota</taxon>
        <taxon>Metazoa</taxon>
        <taxon>Chordata</taxon>
        <taxon>Craniata</taxon>
        <taxon>Vertebrata</taxon>
        <taxon>Euteleostomi</taxon>
        <taxon>Amphibia</taxon>
        <taxon>Batrachia</taxon>
        <taxon>Caudata</taxon>
        <taxon>Salamandroidea</taxon>
        <taxon>Salamandridae</taxon>
        <taxon>Pleurodelinae</taxon>
        <taxon>Pleurodeles</taxon>
    </lineage>
</organism>
<feature type="region of interest" description="Disordered" evidence="1">
    <location>
        <begin position="80"/>
        <end position="106"/>
    </location>
</feature>
<proteinExistence type="predicted"/>